<feature type="transmembrane region" description="Helical" evidence="1">
    <location>
        <begin position="64"/>
        <end position="82"/>
    </location>
</feature>
<proteinExistence type="predicted"/>
<dbReference type="EMBL" id="JAVKGR010000003">
    <property type="protein sequence ID" value="MDR8018766.1"/>
    <property type="molecule type" value="Genomic_DNA"/>
</dbReference>
<feature type="transmembrane region" description="Helical" evidence="1">
    <location>
        <begin position="24"/>
        <end position="44"/>
    </location>
</feature>
<sequence>MQLLFSGQCFQQDSLTSIVRCLDVLWIMPAFAIVCFGVAVLALVRCVPKNAQRFEMSFKRSKGFWLGMTGGAVLLTLFGIFPGSPFSFLFPVIGVIMAAVYLADVEPEVRG</sequence>
<name>A0ABU2DQK0_9MICC</name>
<dbReference type="Proteomes" id="UP001251870">
    <property type="component" value="Unassembled WGS sequence"/>
</dbReference>
<keyword evidence="1" id="KW-1133">Transmembrane helix</keyword>
<dbReference type="InterPro" id="IPR019662">
    <property type="entry name" value="DUF2516"/>
</dbReference>
<reference evidence="2 3" key="1">
    <citation type="submission" date="2023-09" db="EMBL/GenBank/DDBJ databases">
        <title>Description of three actinobacteria isolated from air of manufacturing shop in a pharmaceutical factory.</title>
        <authorList>
            <person name="Zhang D.-F."/>
        </authorList>
    </citation>
    <scope>NUCLEOTIDE SEQUENCE [LARGE SCALE GENOMIC DNA]</scope>
    <source>
        <strain evidence="2 3">LY-0111</strain>
    </source>
</reference>
<dbReference type="RefSeq" id="WP_310547759.1">
    <property type="nucleotide sequence ID" value="NZ_JAVKGR010000003.1"/>
</dbReference>
<feature type="transmembrane region" description="Helical" evidence="1">
    <location>
        <begin position="88"/>
        <end position="105"/>
    </location>
</feature>
<organism evidence="2 3">
    <name type="scientific">Nesterenkonia aerolata</name>
    <dbReference type="NCBI Taxonomy" id="3074079"/>
    <lineage>
        <taxon>Bacteria</taxon>
        <taxon>Bacillati</taxon>
        <taxon>Actinomycetota</taxon>
        <taxon>Actinomycetes</taxon>
        <taxon>Micrococcales</taxon>
        <taxon>Micrococcaceae</taxon>
        <taxon>Nesterenkonia</taxon>
    </lineage>
</organism>
<gene>
    <name evidence="2" type="ORF">RIL96_04215</name>
</gene>
<dbReference type="Pfam" id="PF10724">
    <property type="entry name" value="DUF2516"/>
    <property type="match status" value="1"/>
</dbReference>
<protein>
    <submittedName>
        <fullName evidence="2">DUF2516 family protein</fullName>
    </submittedName>
</protein>
<evidence type="ECO:0000313" key="2">
    <source>
        <dbReference type="EMBL" id="MDR8018766.1"/>
    </source>
</evidence>
<accession>A0ABU2DQK0</accession>
<keyword evidence="1" id="KW-0812">Transmembrane</keyword>
<keyword evidence="3" id="KW-1185">Reference proteome</keyword>
<keyword evidence="1" id="KW-0472">Membrane</keyword>
<evidence type="ECO:0000256" key="1">
    <source>
        <dbReference type="SAM" id="Phobius"/>
    </source>
</evidence>
<comment type="caution">
    <text evidence="2">The sequence shown here is derived from an EMBL/GenBank/DDBJ whole genome shotgun (WGS) entry which is preliminary data.</text>
</comment>
<evidence type="ECO:0000313" key="3">
    <source>
        <dbReference type="Proteomes" id="UP001251870"/>
    </source>
</evidence>